<keyword evidence="3 6" id="KW-0863">Zinc-finger</keyword>
<keyword evidence="11" id="KW-1185">Reference proteome</keyword>
<dbReference type="InterPro" id="IPR003879">
    <property type="entry name" value="Butyrophylin_SPRY"/>
</dbReference>
<organism evidence="10 11">
    <name type="scientific">Sinocyclocheilus rhinocerous</name>
    <dbReference type="NCBI Taxonomy" id="307959"/>
    <lineage>
        <taxon>Eukaryota</taxon>
        <taxon>Metazoa</taxon>
        <taxon>Chordata</taxon>
        <taxon>Craniata</taxon>
        <taxon>Vertebrata</taxon>
        <taxon>Euteleostomi</taxon>
        <taxon>Actinopterygii</taxon>
        <taxon>Neopterygii</taxon>
        <taxon>Teleostei</taxon>
        <taxon>Ostariophysi</taxon>
        <taxon>Cypriniformes</taxon>
        <taxon>Cyprinidae</taxon>
        <taxon>Cyprininae</taxon>
        <taxon>Sinocyclocheilus</taxon>
    </lineage>
</organism>
<evidence type="ECO:0000256" key="2">
    <source>
        <dbReference type="ARBA" id="ARBA00022723"/>
    </source>
</evidence>
<protein>
    <submittedName>
        <fullName evidence="10">Uncharacterized protein</fullName>
    </submittedName>
</protein>
<keyword evidence="2" id="KW-0479">Metal-binding</keyword>
<dbReference type="InterPro" id="IPR017907">
    <property type="entry name" value="Znf_RING_CS"/>
</dbReference>
<feature type="domain" description="RING-type" evidence="8">
    <location>
        <begin position="15"/>
        <end position="61"/>
    </location>
</feature>
<dbReference type="InterPro" id="IPR001870">
    <property type="entry name" value="B30.2/SPRY"/>
</dbReference>
<keyword evidence="7" id="KW-0732">Signal</keyword>
<dbReference type="PROSITE" id="PS50188">
    <property type="entry name" value="B302_SPRY"/>
    <property type="match status" value="1"/>
</dbReference>
<evidence type="ECO:0000256" key="3">
    <source>
        <dbReference type="ARBA" id="ARBA00022771"/>
    </source>
</evidence>
<dbReference type="InterPro" id="IPR027370">
    <property type="entry name" value="Znf-RING_euk"/>
</dbReference>
<dbReference type="Gene3D" id="3.30.40.10">
    <property type="entry name" value="Zinc/RING finger domain, C3HC4 (zinc finger)"/>
    <property type="match status" value="1"/>
</dbReference>
<dbReference type="SUPFAM" id="SSF57850">
    <property type="entry name" value="RING/U-box"/>
    <property type="match status" value="1"/>
</dbReference>
<dbReference type="Proteomes" id="UP000472270">
    <property type="component" value="Unassembled WGS sequence"/>
</dbReference>
<evidence type="ECO:0000313" key="11">
    <source>
        <dbReference type="Proteomes" id="UP000472270"/>
    </source>
</evidence>
<feature type="chain" id="PRO_5025348710" evidence="7">
    <location>
        <begin position="16"/>
        <end position="418"/>
    </location>
</feature>
<dbReference type="Pfam" id="PF00622">
    <property type="entry name" value="SPRY"/>
    <property type="match status" value="1"/>
</dbReference>
<keyword evidence="5" id="KW-0391">Immunity</keyword>
<dbReference type="PROSITE" id="PS50089">
    <property type="entry name" value="ZF_RING_2"/>
    <property type="match status" value="1"/>
</dbReference>
<dbReference type="PANTHER" id="PTHR25465:SF31">
    <property type="entry name" value="RING-TYPE DOMAIN-CONTAINING PROTEIN"/>
    <property type="match status" value="1"/>
</dbReference>
<dbReference type="Pfam" id="PF13445">
    <property type="entry name" value="zf-RING_UBOX"/>
    <property type="match status" value="1"/>
</dbReference>
<dbReference type="PRINTS" id="PR01407">
    <property type="entry name" value="BUTYPHLNCDUF"/>
</dbReference>
<dbReference type="GO" id="GO:0008270">
    <property type="term" value="F:zinc ion binding"/>
    <property type="evidence" value="ECO:0007669"/>
    <property type="project" value="UniProtKB-KW"/>
</dbReference>
<dbReference type="SMART" id="SM00184">
    <property type="entry name" value="RING"/>
    <property type="match status" value="1"/>
</dbReference>
<dbReference type="PROSITE" id="PS00518">
    <property type="entry name" value="ZF_RING_1"/>
    <property type="match status" value="1"/>
</dbReference>
<dbReference type="Gene3D" id="2.60.120.920">
    <property type="match status" value="1"/>
</dbReference>
<proteinExistence type="predicted"/>
<evidence type="ECO:0000259" key="9">
    <source>
        <dbReference type="PROSITE" id="PS50188"/>
    </source>
</evidence>
<keyword evidence="1" id="KW-0399">Innate immunity</keyword>
<dbReference type="GO" id="GO:0045087">
    <property type="term" value="P:innate immune response"/>
    <property type="evidence" value="ECO:0007669"/>
    <property type="project" value="UniProtKB-KW"/>
</dbReference>
<accession>A0A673GB64</accession>
<dbReference type="InterPro" id="IPR013320">
    <property type="entry name" value="ConA-like_dom_sf"/>
</dbReference>
<dbReference type="AlphaFoldDB" id="A0A673GB64"/>
<dbReference type="InterPro" id="IPR001841">
    <property type="entry name" value="Znf_RING"/>
</dbReference>
<dbReference type="InterPro" id="IPR013083">
    <property type="entry name" value="Znf_RING/FYVE/PHD"/>
</dbReference>
<evidence type="ECO:0000256" key="4">
    <source>
        <dbReference type="ARBA" id="ARBA00022833"/>
    </source>
</evidence>
<sequence length="418" mass="47641">FLFVFCLLHLKELKCPVCVEPFTDPVHLPCGHNFCQTCIQVVWNMDDPKTSREWMFCPECQILLPPDLELEINSDLQRKVQDAFARAPLLEESSQMSPSIIMCDQCIGKTEVAVKSCITCDASLEACTDQIKAHIEEDQKLMLAILETEEIYTNKWLRWRRSESLKCHVKDINAALRSSQTLLEEENDVKFLQVHISLFFSAHIPFLSVFYLTIILPYNVTYHFFPPAGLRAIRLDPETAHPELEVSADRLEVHWSKKLTPERKQKTNISSQYSVRAKERFSSGSHYWEVAVWKKPFWLIGLSYGSATGDQDSEHCNGDFNNAFCYIYHGNGKYLICQDSNEKPLAVRETIQKLGVRVDIQKGNVSFYDGDTLALLHSFYVEFSGPVYPIFNPCIDINGQNNQPLSTLSSDGPPASAL</sequence>
<feature type="signal peptide" evidence="7">
    <location>
        <begin position="1"/>
        <end position="15"/>
    </location>
</feature>
<evidence type="ECO:0000313" key="10">
    <source>
        <dbReference type="Ensembl" id="ENSSRHP00000012658.1"/>
    </source>
</evidence>
<feature type="domain" description="B30.2/SPRY" evidence="9">
    <location>
        <begin position="212"/>
        <end position="414"/>
    </location>
</feature>
<dbReference type="InterPro" id="IPR043136">
    <property type="entry name" value="B30.2/SPRY_sf"/>
</dbReference>
<dbReference type="PANTHER" id="PTHR25465">
    <property type="entry name" value="B-BOX DOMAIN CONTAINING"/>
    <property type="match status" value="1"/>
</dbReference>
<reference evidence="10" key="1">
    <citation type="submission" date="2025-08" db="UniProtKB">
        <authorList>
            <consortium name="Ensembl"/>
        </authorList>
    </citation>
    <scope>IDENTIFICATION</scope>
</reference>
<dbReference type="Gene3D" id="4.10.830.40">
    <property type="match status" value="1"/>
</dbReference>
<dbReference type="InterPro" id="IPR003877">
    <property type="entry name" value="SPRY_dom"/>
</dbReference>
<dbReference type="Ensembl" id="ENSSRHT00000013118.1">
    <property type="protein sequence ID" value="ENSSRHP00000012658.1"/>
    <property type="gene ID" value="ENSSRHG00000007192.1"/>
</dbReference>
<keyword evidence="4" id="KW-0862">Zinc</keyword>
<evidence type="ECO:0000256" key="5">
    <source>
        <dbReference type="ARBA" id="ARBA00022859"/>
    </source>
</evidence>
<evidence type="ECO:0000256" key="6">
    <source>
        <dbReference type="PROSITE-ProRule" id="PRU00175"/>
    </source>
</evidence>
<reference evidence="10" key="2">
    <citation type="submission" date="2025-09" db="UniProtKB">
        <authorList>
            <consortium name="Ensembl"/>
        </authorList>
    </citation>
    <scope>IDENTIFICATION</scope>
</reference>
<evidence type="ECO:0000259" key="8">
    <source>
        <dbReference type="PROSITE" id="PS50089"/>
    </source>
</evidence>
<dbReference type="SUPFAM" id="SSF49899">
    <property type="entry name" value="Concanavalin A-like lectins/glucanases"/>
    <property type="match status" value="1"/>
</dbReference>
<evidence type="ECO:0000256" key="7">
    <source>
        <dbReference type="SAM" id="SignalP"/>
    </source>
</evidence>
<name>A0A673GB64_9TELE</name>
<dbReference type="InterPro" id="IPR051051">
    <property type="entry name" value="E3_ubiq-ligase_TRIM/RNF"/>
</dbReference>
<evidence type="ECO:0000256" key="1">
    <source>
        <dbReference type="ARBA" id="ARBA00022588"/>
    </source>
</evidence>